<dbReference type="Proteomes" id="UP000777935">
    <property type="component" value="Unassembled WGS sequence"/>
</dbReference>
<comment type="subcellular location">
    <subcellularLocation>
        <location evidence="1">Cell inner membrane</location>
        <topology evidence="1">Single-pass membrane protein</topology>
    </subcellularLocation>
</comment>
<dbReference type="RefSeq" id="WP_174140068.1">
    <property type="nucleotide sequence ID" value="NZ_JABUFE010000024.1"/>
</dbReference>
<keyword evidence="5" id="KW-0997">Cell inner membrane</keyword>
<evidence type="ECO:0000256" key="8">
    <source>
        <dbReference type="ARBA" id="ARBA00023136"/>
    </source>
</evidence>
<dbReference type="InterPro" id="IPR012902">
    <property type="entry name" value="N_methyl_site"/>
</dbReference>
<comment type="similarity">
    <text evidence="2">Belongs to the GSP I family.</text>
</comment>
<dbReference type="PANTHER" id="PTHR38779">
    <property type="entry name" value="TYPE II SECRETION SYSTEM PROTEIN I-RELATED"/>
    <property type="match status" value="1"/>
</dbReference>
<sequence length="118" mass="12998">MNRKAGYSLLEVLIAFAVMSLVLAALLPGQAKLLSRTTEADRRLLAQDYALSRLDQIGITTPLEIGQMTQNYRNWTVEEVITEHPTRDNAIQLLQVRVIISAQGGNVLATVDSIRPAP</sequence>
<evidence type="ECO:0000256" key="6">
    <source>
        <dbReference type="ARBA" id="ARBA00022692"/>
    </source>
</evidence>
<keyword evidence="7" id="KW-1133">Transmembrane helix</keyword>
<dbReference type="InterPro" id="IPR010052">
    <property type="entry name" value="T2SS_protein-GspI"/>
</dbReference>
<dbReference type="NCBIfam" id="TIGR02532">
    <property type="entry name" value="IV_pilin_GFxxxE"/>
    <property type="match status" value="1"/>
</dbReference>
<evidence type="ECO:0000256" key="3">
    <source>
        <dbReference type="ARBA" id="ARBA00022475"/>
    </source>
</evidence>
<evidence type="ECO:0000313" key="10">
    <source>
        <dbReference type="Proteomes" id="UP000777935"/>
    </source>
</evidence>
<evidence type="ECO:0000256" key="7">
    <source>
        <dbReference type="ARBA" id="ARBA00022989"/>
    </source>
</evidence>
<comment type="caution">
    <text evidence="9">The sequence shown here is derived from an EMBL/GenBank/DDBJ whole genome shotgun (WGS) entry which is preliminary data.</text>
</comment>
<evidence type="ECO:0000256" key="5">
    <source>
        <dbReference type="ARBA" id="ARBA00022519"/>
    </source>
</evidence>
<keyword evidence="4" id="KW-0488">Methylation</keyword>
<evidence type="ECO:0000256" key="4">
    <source>
        <dbReference type="ARBA" id="ARBA00022481"/>
    </source>
</evidence>
<name>A0ABX2J1L8_9RHOB</name>
<proteinExistence type="inferred from homology"/>
<dbReference type="PROSITE" id="PS00409">
    <property type="entry name" value="PROKAR_NTER_METHYL"/>
    <property type="match status" value="1"/>
</dbReference>
<dbReference type="Pfam" id="PF07963">
    <property type="entry name" value="N_methyl"/>
    <property type="match status" value="1"/>
</dbReference>
<dbReference type="PANTHER" id="PTHR38779:SF2">
    <property type="entry name" value="TYPE II SECRETION SYSTEM PROTEIN I-RELATED"/>
    <property type="match status" value="1"/>
</dbReference>
<reference evidence="9 10" key="1">
    <citation type="submission" date="2020-06" db="EMBL/GenBank/DDBJ databases">
        <title>Sulfitobacter algicola sp. nov., isolated from green algae.</title>
        <authorList>
            <person name="Wang C."/>
        </authorList>
    </citation>
    <scope>NUCLEOTIDE SEQUENCE [LARGE SCALE GENOMIC DNA]</scope>
    <source>
        <strain evidence="9 10">1151</strain>
    </source>
</reference>
<protein>
    <submittedName>
        <fullName evidence="9">Prepilin-type N-terminal cleavage/methylation domain-containing protein</fullName>
    </submittedName>
</protein>
<dbReference type="EMBL" id="JABUFE010000024">
    <property type="protein sequence ID" value="NSX56918.1"/>
    <property type="molecule type" value="Genomic_DNA"/>
</dbReference>
<evidence type="ECO:0000313" key="9">
    <source>
        <dbReference type="EMBL" id="NSX56918.1"/>
    </source>
</evidence>
<evidence type="ECO:0000256" key="1">
    <source>
        <dbReference type="ARBA" id="ARBA00004377"/>
    </source>
</evidence>
<evidence type="ECO:0000256" key="2">
    <source>
        <dbReference type="ARBA" id="ARBA00008358"/>
    </source>
</evidence>
<keyword evidence="8" id="KW-0472">Membrane</keyword>
<keyword evidence="10" id="KW-1185">Reference proteome</keyword>
<accession>A0ABX2J1L8</accession>
<gene>
    <name evidence="9" type="ORF">HRQ87_19235</name>
</gene>
<organism evidence="9 10">
    <name type="scientific">Parasulfitobacter algicola</name>
    <dbReference type="NCBI Taxonomy" id="2614809"/>
    <lineage>
        <taxon>Bacteria</taxon>
        <taxon>Pseudomonadati</taxon>
        <taxon>Pseudomonadota</taxon>
        <taxon>Alphaproteobacteria</taxon>
        <taxon>Rhodobacterales</taxon>
        <taxon>Roseobacteraceae</taxon>
        <taxon>Parasulfitobacter</taxon>
    </lineage>
</organism>
<keyword evidence="3" id="KW-1003">Cell membrane</keyword>
<keyword evidence="6" id="KW-0812">Transmembrane</keyword>